<sequence length="179" mass="18955">MKVHKNIPEHPCSVEILSRPKAGAGELVSVVHQGVKFTYPCGQILVVHITPNEGLCVASFDEFEANLPVSSVHVDERHHIGAVQRANALLMAEKTYSVLTLNCQHVTSFIATGDAQSKELQSVAIGSGLGYLLGATAFKTQSLAIKVGFTIAGGLIGQLLFKKSKLKGTPAKAPSALQI</sequence>
<keyword evidence="2" id="KW-1185">Reference proteome</keyword>
<accession>A0ABP9ZZH2</accession>
<organism evidence="1 2">
    <name type="scientific">Thalassolituus maritimus</name>
    <dbReference type="NCBI Taxonomy" id="484498"/>
    <lineage>
        <taxon>Bacteria</taxon>
        <taxon>Pseudomonadati</taxon>
        <taxon>Pseudomonadota</taxon>
        <taxon>Gammaproteobacteria</taxon>
        <taxon>Oceanospirillales</taxon>
        <taxon>Oceanospirillaceae</taxon>
        <taxon>Thalassolituus</taxon>
    </lineage>
</organism>
<dbReference type="Proteomes" id="UP001481413">
    <property type="component" value="Unassembled WGS sequence"/>
</dbReference>
<evidence type="ECO:0000313" key="1">
    <source>
        <dbReference type="EMBL" id="GAA6145533.1"/>
    </source>
</evidence>
<evidence type="ECO:0000313" key="2">
    <source>
        <dbReference type="Proteomes" id="UP001481413"/>
    </source>
</evidence>
<evidence type="ECO:0008006" key="3">
    <source>
        <dbReference type="Google" id="ProtNLM"/>
    </source>
</evidence>
<dbReference type="RefSeq" id="WP_353294524.1">
    <property type="nucleotide sequence ID" value="NZ_BAABWH010000004.1"/>
</dbReference>
<proteinExistence type="predicted"/>
<name>A0ABP9ZZH2_9GAMM</name>
<reference evidence="1 2" key="1">
    <citation type="submission" date="2024-04" db="EMBL/GenBank/DDBJ databases">
        <title>Draft genome sequence of Thalassolituus maritimus NBRC 116585.</title>
        <authorList>
            <person name="Miyakawa T."/>
            <person name="Kusuya Y."/>
            <person name="Miura T."/>
        </authorList>
    </citation>
    <scope>NUCLEOTIDE SEQUENCE [LARGE SCALE GENOMIC DNA]</scope>
    <source>
        <strain evidence="1 2">5NW40-0001</strain>
    </source>
</reference>
<protein>
    <recommendedName>
        <fullName evidence="3">LRAT domain-containing protein</fullName>
    </recommendedName>
</protein>
<comment type="caution">
    <text evidence="1">The sequence shown here is derived from an EMBL/GenBank/DDBJ whole genome shotgun (WGS) entry which is preliminary data.</text>
</comment>
<dbReference type="EMBL" id="BAABWH010000004">
    <property type="protein sequence ID" value="GAA6145533.1"/>
    <property type="molecule type" value="Genomic_DNA"/>
</dbReference>
<gene>
    <name evidence="1" type="ORF">NBRC116585_16510</name>
</gene>